<evidence type="ECO:0000256" key="12">
    <source>
        <dbReference type="PIRNR" id="PIRNR000168"/>
    </source>
</evidence>
<keyword evidence="19" id="KW-1185">Reference proteome</keyword>
<evidence type="ECO:0000256" key="6">
    <source>
        <dbReference type="ARBA" id="ARBA00022630"/>
    </source>
</evidence>
<dbReference type="STRING" id="149040.A0A194XFX5"/>
<dbReference type="Pfam" id="PF14749">
    <property type="entry name" value="Acyl-CoA_ox_N"/>
    <property type="match status" value="1"/>
</dbReference>
<dbReference type="GeneID" id="28820351"/>
<evidence type="ECO:0000256" key="3">
    <source>
        <dbReference type="ARBA" id="ARBA00004275"/>
    </source>
</evidence>
<dbReference type="Pfam" id="PF22924">
    <property type="entry name" value="ACOX_C_alpha1"/>
    <property type="match status" value="1"/>
</dbReference>
<dbReference type="OrthoDB" id="538336at2759"/>
<dbReference type="GO" id="GO:0005777">
    <property type="term" value="C:peroxisome"/>
    <property type="evidence" value="ECO:0007669"/>
    <property type="project" value="UniProtKB-SubCell"/>
</dbReference>
<evidence type="ECO:0000313" key="18">
    <source>
        <dbReference type="EMBL" id="KUJ19073.1"/>
    </source>
</evidence>
<evidence type="ECO:0000256" key="1">
    <source>
        <dbReference type="ARBA" id="ARBA00001201"/>
    </source>
</evidence>
<dbReference type="InParanoid" id="A0A194XFX5"/>
<evidence type="ECO:0000259" key="17">
    <source>
        <dbReference type="Pfam" id="PF22924"/>
    </source>
</evidence>
<dbReference type="Gene3D" id="1.10.540.10">
    <property type="entry name" value="Acyl-CoA dehydrogenase/oxidase, N-terminal domain"/>
    <property type="match status" value="1"/>
</dbReference>
<comment type="similarity">
    <text evidence="5 12">Belongs to the acyl-CoA oxidase family.</text>
</comment>
<name>A0A194XFX5_MOLSC</name>
<feature type="binding site" evidence="14">
    <location>
        <position position="136"/>
    </location>
    <ligand>
        <name>FAD</name>
        <dbReference type="ChEBI" id="CHEBI:57692"/>
    </ligand>
</feature>
<dbReference type="KEGG" id="psco:LY89DRAFT_612522"/>
<dbReference type="Pfam" id="PF01756">
    <property type="entry name" value="ACOX"/>
    <property type="match status" value="1"/>
</dbReference>
<dbReference type="GO" id="GO:0005504">
    <property type="term" value="F:fatty acid binding"/>
    <property type="evidence" value="ECO:0007669"/>
    <property type="project" value="TreeGrafter"/>
</dbReference>
<dbReference type="RefSeq" id="XP_018073428.1">
    <property type="nucleotide sequence ID" value="XM_018210625.1"/>
</dbReference>
<evidence type="ECO:0000256" key="5">
    <source>
        <dbReference type="ARBA" id="ARBA00006288"/>
    </source>
</evidence>
<evidence type="ECO:0000256" key="8">
    <source>
        <dbReference type="ARBA" id="ARBA00022832"/>
    </source>
</evidence>
<dbReference type="GO" id="GO:0071949">
    <property type="term" value="F:FAD binding"/>
    <property type="evidence" value="ECO:0007669"/>
    <property type="project" value="InterPro"/>
</dbReference>
<reference evidence="18 19" key="1">
    <citation type="submission" date="2015-10" db="EMBL/GenBank/DDBJ databases">
        <title>Full genome of DAOMC 229536 Phialocephala scopiformis, a fungal endophyte of spruce producing the potent anti-insectan compound rugulosin.</title>
        <authorList>
            <consortium name="DOE Joint Genome Institute"/>
            <person name="Walker A.K."/>
            <person name="Frasz S.L."/>
            <person name="Seifert K.A."/>
            <person name="Miller J.D."/>
            <person name="Mondo S.J."/>
            <person name="Labutti K."/>
            <person name="Lipzen A."/>
            <person name="Dockter R."/>
            <person name="Kennedy M."/>
            <person name="Grigoriev I.V."/>
            <person name="Spatafora J.W."/>
        </authorList>
    </citation>
    <scope>NUCLEOTIDE SEQUENCE [LARGE SCALE GENOMIC DNA]</scope>
    <source>
        <strain evidence="18 19">CBS 120377</strain>
    </source>
</reference>
<dbReference type="InterPro" id="IPR046373">
    <property type="entry name" value="Acyl-CoA_Oxase/DH_mid-dom_sf"/>
</dbReference>
<dbReference type="Proteomes" id="UP000070700">
    <property type="component" value="Unassembled WGS sequence"/>
</dbReference>
<dbReference type="GO" id="GO:0003997">
    <property type="term" value="F:acyl-CoA oxidase activity"/>
    <property type="evidence" value="ECO:0007669"/>
    <property type="project" value="UniProtKB-EC"/>
</dbReference>
<evidence type="ECO:0000256" key="10">
    <source>
        <dbReference type="ARBA" id="ARBA00023098"/>
    </source>
</evidence>
<evidence type="ECO:0000259" key="16">
    <source>
        <dbReference type="Pfam" id="PF14749"/>
    </source>
</evidence>
<proteinExistence type="inferred from homology"/>
<evidence type="ECO:0000313" key="19">
    <source>
        <dbReference type="Proteomes" id="UP000070700"/>
    </source>
</evidence>
<feature type="domain" description="Acyl-CoA oxidase C-terminal" evidence="15">
    <location>
        <begin position="473"/>
        <end position="648"/>
    </location>
</feature>
<dbReference type="InterPro" id="IPR002655">
    <property type="entry name" value="Acyl-CoA_oxidase_C"/>
</dbReference>
<feature type="domain" description="Acyl-CoA oxidase C-alpha1" evidence="17">
    <location>
        <begin position="275"/>
        <end position="438"/>
    </location>
</feature>
<dbReference type="GO" id="GO:0055088">
    <property type="term" value="P:lipid homeostasis"/>
    <property type="evidence" value="ECO:0007669"/>
    <property type="project" value="TreeGrafter"/>
</dbReference>
<evidence type="ECO:0000256" key="11">
    <source>
        <dbReference type="ARBA" id="ARBA00023140"/>
    </source>
</evidence>
<keyword evidence="11" id="KW-0576">Peroxisome</keyword>
<keyword evidence="9" id="KW-0560">Oxidoreductase</keyword>
<dbReference type="SUPFAM" id="SSF56645">
    <property type="entry name" value="Acyl-CoA dehydrogenase NM domain-like"/>
    <property type="match status" value="1"/>
</dbReference>
<keyword evidence="8" id="KW-0276">Fatty acid metabolism</keyword>
<keyword evidence="10" id="KW-0443">Lipid metabolism</keyword>
<dbReference type="AlphaFoldDB" id="A0A194XFX5"/>
<dbReference type="FunFam" id="2.40.110.10:FF:000003">
    <property type="entry name" value="Acyl-coenzyme A oxidase"/>
    <property type="match status" value="1"/>
</dbReference>
<dbReference type="InterPro" id="IPR012258">
    <property type="entry name" value="Acyl-CoA_oxidase"/>
</dbReference>
<dbReference type="InterPro" id="IPR037069">
    <property type="entry name" value="AcylCoA_DH/ox_N_sf"/>
</dbReference>
<dbReference type="Gene3D" id="1.20.140.10">
    <property type="entry name" value="Butyryl-CoA Dehydrogenase, subunit A, domain 3"/>
    <property type="match status" value="2"/>
</dbReference>
<comment type="subcellular location">
    <subcellularLocation>
        <location evidence="3">Peroxisome</location>
    </subcellularLocation>
</comment>
<feature type="domain" description="Acyl-coenzyme A oxidase N-terminal" evidence="16">
    <location>
        <begin position="11"/>
        <end position="130"/>
    </location>
</feature>
<keyword evidence="7 12" id="KW-0274">FAD</keyword>
<evidence type="ECO:0000256" key="4">
    <source>
        <dbReference type="ARBA" id="ARBA00004846"/>
    </source>
</evidence>
<comment type="cofactor">
    <cofactor evidence="2">
        <name>FAD</name>
        <dbReference type="ChEBI" id="CHEBI:57692"/>
    </cofactor>
</comment>
<accession>A0A194XFX5</accession>
<sequence length="680" mass="75274">MEKGRSSASFDPKDLGTIIYGSKQEMEQAIAAFERVENILGDDNFKLPATYGDLNRQQMLLEGLRAGKATFQDGLKHNHSIFDYTTHLFSLGNANPCGLTAFLFTPFLKLVGTDEQVAHWLPLAESGQIIGSYSQTEMAHGTHVGGIETTATFDRETDEFVIHSPTPTSAKYWPGGIGYSASHTILMARLIIDGNDYGVHPFMVQLRSLEDFKPMPGIEMGDIGHVLKMSYNDTDNGYAIFNYVRIPRTDLLSRHASVSQLGAYTSVPLRDKLVYGGMLNGRSVIVRAAAFQLAQALTIATRYSVVREQGHSLDLDDSGETSIMAYKHQHYRLLTMISQAYAILFAWKAGNLAHADLRIRQTNGDHSTLPYIHALMCSLKAWSTQTAADGAEEARKMCGGHGYLAMSGLPEIVASITATCTFEGENWVMWGQVGRYLLKGMDATTLPVDMAYIDQYCPADEEQCRAKGKDFLDLTVLVEIFKHRAARLIHEAHAKVSSEVGKGMSRAKAQNKFGLELTVAARAHIEVYILEACIQQLALPEETASHEIQQVLRRMISLFGLTVIASPIAPYTATFIGDGYFTYSQIFDMTSLIDDLLMELLPDAVALTDAFCFTDGSLRSVIGCKDGDIYRRLMAWTKQLPINVEARKNGGRFKEGWELYTEAFLKENKGFAGIPVRAKL</sequence>
<dbReference type="EMBL" id="KQ947411">
    <property type="protein sequence ID" value="KUJ19073.1"/>
    <property type="molecule type" value="Genomic_DNA"/>
</dbReference>
<evidence type="ECO:0000256" key="2">
    <source>
        <dbReference type="ARBA" id="ARBA00001974"/>
    </source>
</evidence>
<dbReference type="GO" id="GO:0033540">
    <property type="term" value="P:fatty acid beta-oxidation using acyl-CoA oxidase"/>
    <property type="evidence" value="ECO:0007669"/>
    <property type="project" value="TreeGrafter"/>
</dbReference>
<dbReference type="FunFam" id="1.20.140.10:FF:000007">
    <property type="entry name" value="Acyl-coenzyme A oxidase"/>
    <property type="match status" value="1"/>
</dbReference>
<evidence type="ECO:0000256" key="9">
    <source>
        <dbReference type="ARBA" id="ARBA00023002"/>
    </source>
</evidence>
<dbReference type="InterPro" id="IPR055060">
    <property type="entry name" value="ACOX_C_alpha1"/>
</dbReference>
<organism evidence="18 19">
    <name type="scientific">Mollisia scopiformis</name>
    <name type="common">Conifer needle endophyte fungus</name>
    <name type="synonym">Phialocephala scopiformis</name>
    <dbReference type="NCBI Taxonomy" id="149040"/>
    <lineage>
        <taxon>Eukaryota</taxon>
        <taxon>Fungi</taxon>
        <taxon>Dikarya</taxon>
        <taxon>Ascomycota</taxon>
        <taxon>Pezizomycotina</taxon>
        <taxon>Leotiomycetes</taxon>
        <taxon>Helotiales</taxon>
        <taxon>Mollisiaceae</taxon>
        <taxon>Mollisia</taxon>
    </lineage>
</organism>
<dbReference type="SUPFAM" id="SSF47203">
    <property type="entry name" value="Acyl-CoA dehydrogenase C-terminal domain-like"/>
    <property type="match status" value="2"/>
</dbReference>
<dbReference type="InterPro" id="IPR036250">
    <property type="entry name" value="AcylCo_DH-like_C"/>
</dbReference>
<dbReference type="InterPro" id="IPR029320">
    <property type="entry name" value="Acyl-CoA_ox_N"/>
</dbReference>
<comment type="pathway">
    <text evidence="4">Lipid metabolism; peroxisomal fatty acid beta-oxidation.</text>
</comment>
<dbReference type="PIRSF" id="PIRSF000168">
    <property type="entry name" value="Acyl-CoA_oxidase"/>
    <property type="match status" value="1"/>
</dbReference>
<feature type="active site" description="Proton acceptor" evidence="13">
    <location>
        <position position="423"/>
    </location>
</feature>
<dbReference type="InterPro" id="IPR009100">
    <property type="entry name" value="AcylCoA_DH/oxidase_NM_dom_sf"/>
</dbReference>
<protein>
    <recommendedName>
        <fullName evidence="12">Acyl-coenzyme A oxidase</fullName>
    </recommendedName>
</protein>
<comment type="catalytic activity">
    <reaction evidence="1">
        <text>a 2,3-saturated acyl-CoA + O2 = a (2E)-enoyl-CoA + H2O2</text>
        <dbReference type="Rhea" id="RHEA:38959"/>
        <dbReference type="ChEBI" id="CHEBI:15379"/>
        <dbReference type="ChEBI" id="CHEBI:16240"/>
        <dbReference type="ChEBI" id="CHEBI:58856"/>
        <dbReference type="ChEBI" id="CHEBI:65111"/>
        <dbReference type="EC" id="1.3.3.6"/>
    </reaction>
</comment>
<evidence type="ECO:0000256" key="14">
    <source>
        <dbReference type="PIRSR" id="PIRSR000168-2"/>
    </source>
</evidence>
<dbReference type="PANTHER" id="PTHR10909:SF250">
    <property type="entry name" value="PEROXISOMAL ACYL-COENZYME A OXIDASE 1"/>
    <property type="match status" value="1"/>
</dbReference>
<evidence type="ECO:0000256" key="13">
    <source>
        <dbReference type="PIRSR" id="PIRSR000168-1"/>
    </source>
</evidence>
<gene>
    <name evidence="18" type="ORF">LY89DRAFT_612522</name>
</gene>
<dbReference type="PANTHER" id="PTHR10909">
    <property type="entry name" value="ELECTRON TRANSPORT OXIDOREDUCTASE"/>
    <property type="match status" value="1"/>
</dbReference>
<dbReference type="FunFam" id="1.20.140.10:FF:000015">
    <property type="entry name" value="Acyl-coenzyme A oxidase"/>
    <property type="match status" value="1"/>
</dbReference>
<keyword evidence="6 12" id="KW-0285">Flavoprotein</keyword>
<evidence type="ECO:0000259" key="15">
    <source>
        <dbReference type="Pfam" id="PF01756"/>
    </source>
</evidence>
<feature type="binding site" evidence="14">
    <location>
        <position position="175"/>
    </location>
    <ligand>
        <name>FAD</name>
        <dbReference type="ChEBI" id="CHEBI:57692"/>
    </ligand>
</feature>
<evidence type="ECO:0000256" key="7">
    <source>
        <dbReference type="ARBA" id="ARBA00022827"/>
    </source>
</evidence>
<dbReference type="Gene3D" id="2.40.110.10">
    <property type="entry name" value="Butyryl-CoA Dehydrogenase, subunit A, domain 2"/>
    <property type="match status" value="1"/>
</dbReference>